<dbReference type="Proteomes" id="UP000319712">
    <property type="component" value="Unassembled WGS sequence"/>
</dbReference>
<dbReference type="EMBL" id="FXTD01000005">
    <property type="protein sequence ID" value="SMO64719.1"/>
    <property type="molecule type" value="Genomic_DNA"/>
</dbReference>
<organism evidence="2 3">
    <name type="scientific">Halorubrum cibi</name>
    <dbReference type="NCBI Taxonomy" id="413815"/>
    <lineage>
        <taxon>Archaea</taxon>
        <taxon>Methanobacteriati</taxon>
        <taxon>Methanobacteriota</taxon>
        <taxon>Stenosarchaea group</taxon>
        <taxon>Halobacteria</taxon>
        <taxon>Halobacteriales</taxon>
        <taxon>Haloferacaceae</taxon>
        <taxon>Halorubrum</taxon>
    </lineage>
</organism>
<accession>A0A521CZ40</accession>
<feature type="transmembrane region" description="Helical" evidence="1">
    <location>
        <begin position="22"/>
        <end position="41"/>
    </location>
</feature>
<proteinExistence type="predicted"/>
<reference evidence="2 3" key="1">
    <citation type="submission" date="2017-05" db="EMBL/GenBank/DDBJ databases">
        <authorList>
            <person name="Varghese N."/>
            <person name="Submissions S."/>
        </authorList>
    </citation>
    <scope>NUCLEOTIDE SEQUENCE [LARGE SCALE GENOMIC DNA]</scope>
    <source>
        <strain evidence="2 3">DSM 19504</strain>
    </source>
</reference>
<evidence type="ECO:0000313" key="3">
    <source>
        <dbReference type="Proteomes" id="UP000319712"/>
    </source>
</evidence>
<feature type="transmembrane region" description="Helical" evidence="1">
    <location>
        <begin position="47"/>
        <end position="71"/>
    </location>
</feature>
<dbReference type="RefSeq" id="WP_142986542.1">
    <property type="nucleotide sequence ID" value="NZ_FXTD01000005.1"/>
</dbReference>
<evidence type="ECO:0000313" key="2">
    <source>
        <dbReference type="EMBL" id="SMO64719.1"/>
    </source>
</evidence>
<keyword evidence="1" id="KW-0472">Membrane</keyword>
<dbReference type="AlphaFoldDB" id="A0A521CZ40"/>
<keyword evidence="1" id="KW-1133">Transmembrane helix</keyword>
<keyword evidence="1" id="KW-0812">Transmembrane</keyword>
<evidence type="ECO:0000256" key="1">
    <source>
        <dbReference type="SAM" id="Phobius"/>
    </source>
</evidence>
<sequence length="74" mass="7565">MDELLDAVDLVADAGLEGVVSWLLRAVGLIAVLAGVALWALTETGLLWIPAGLMLVGLVLLAAPSVLLALAEFA</sequence>
<protein>
    <recommendedName>
        <fullName evidence="4">Major facilitator superfamily (MFS) profile domain-containing protein</fullName>
    </recommendedName>
</protein>
<keyword evidence="3" id="KW-1185">Reference proteome</keyword>
<evidence type="ECO:0008006" key="4">
    <source>
        <dbReference type="Google" id="ProtNLM"/>
    </source>
</evidence>
<gene>
    <name evidence="2" type="ORF">SAMN06264867_105219</name>
</gene>
<name>A0A521CZ40_9EURY</name>